<comment type="subcellular location">
    <subcellularLocation>
        <location evidence="1">Membrane</location>
        <topology evidence="1">Multi-pass membrane protein</topology>
    </subcellularLocation>
</comment>
<evidence type="ECO:0000256" key="3">
    <source>
        <dbReference type="ARBA" id="ARBA00022692"/>
    </source>
</evidence>
<dbReference type="PANTHER" id="PTHR43791:SF85">
    <property type="entry name" value="TRANSPORTER, PUTATIVE (AFU_ORTHOLOGUE AFUA_6G00710)-RELATED"/>
    <property type="match status" value="1"/>
</dbReference>
<keyword evidence="4 6" id="KW-1133">Transmembrane helix</keyword>
<keyword evidence="5 6" id="KW-0472">Membrane</keyword>
<accession>V9DLK9</accession>
<evidence type="ECO:0000256" key="5">
    <source>
        <dbReference type="ARBA" id="ARBA00023136"/>
    </source>
</evidence>
<dbReference type="GO" id="GO:0022857">
    <property type="term" value="F:transmembrane transporter activity"/>
    <property type="evidence" value="ECO:0007669"/>
    <property type="project" value="TreeGrafter"/>
</dbReference>
<evidence type="ECO:0000256" key="6">
    <source>
        <dbReference type="SAM" id="Phobius"/>
    </source>
</evidence>
<evidence type="ECO:0000313" key="7">
    <source>
        <dbReference type="EMBL" id="ETI27223.1"/>
    </source>
</evidence>
<dbReference type="AlphaFoldDB" id="V9DLK9"/>
<evidence type="ECO:0000256" key="1">
    <source>
        <dbReference type="ARBA" id="ARBA00004141"/>
    </source>
</evidence>
<dbReference type="GO" id="GO:0016020">
    <property type="term" value="C:membrane"/>
    <property type="evidence" value="ECO:0007669"/>
    <property type="project" value="UniProtKB-SubCell"/>
</dbReference>
<dbReference type="SUPFAM" id="SSF103473">
    <property type="entry name" value="MFS general substrate transporter"/>
    <property type="match status" value="1"/>
</dbReference>
<dbReference type="EMBL" id="KI635850">
    <property type="protein sequence ID" value="ETI27223.1"/>
    <property type="molecule type" value="Genomic_DNA"/>
</dbReference>
<proteinExistence type="predicted"/>
<dbReference type="PANTHER" id="PTHR43791">
    <property type="entry name" value="PERMEASE-RELATED"/>
    <property type="match status" value="1"/>
</dbReference>
<protein>
    <submittedName>
        <fullName evidence="7">Uncharacterized protein</fullName>
    </submittedName>
</protein>
<dbReference type="Proteomes" id="UP000030678">
    <property type="component" value="Unassembled WGS sequence"/>
</dbReference>
<dbReference type="InterPro" id="IPR036259">
    <property type="entry name" value="MFS_trans_sf"/>
</dbReference>
<evidence type="ECO:0000256" key="2">
    <source>
        <dbReference type="ARBA" id="ARBA00022448"/>
    </source>
</evidence>
<dbReference type="VEuPathDB" id="FungiDB:G647_09906"/>
<dbReference type="Gene3D" id="1.20.1250.20">
    <property type="entry name" value="MFS general substrate transporter like domains"/>
    <property type="match status" value="1"/>
</dbReference>
<feature type="transmembrane region" description="Helical" evidence="6">
    <location>
        <begin position="54"/>
        <end position="78"/>
    </location>
</feature>
<organism evidence="7">
    <name type="scientific">Cladophialophora carrionii CBS 160.54</name>
    <dbReference type="NCBI Taxonomy" id="1279043"/>
    <lineage>
        <taxon>Eukaryota</taxon>
        <taxon>Fungi</taxon>
        <taxon>Dikarya</taxon>
        <taxon>Ascomycota</taxon>
        <taxon>Pezizomycotina</taxon>
        <taxon>Eurotiomycetes</taxon>
        <taxon>Chaetothyriomycetidae</taxon>
        <taxon>Chaetothyriales</taxon>
        <taxon>Herpotrichiellaceae</taxon>
        <taxon>Cladophialophora</taxon>
    </lineage>
</organism>
<dbReference type="HOGENOM" id="CLU_2426829_0_0_1"/>
<reference evidence="7" key="1">
    <citation type="submission" date="2013-03" db="EMBL/GenBank/DDBJ databases">
        <title>The Genome Sequence of Cladophialophora carrionii CBS 160.54.</title>
        <authorList>
            <consortium name="The Broad Institute Genomics Platform"/>
            <person name="Cuomo C."/>
            <person name="de Hoog S."/>
            <person name="Gorbushina A."/>
            <person name="Walker B."/>
            <person name="Young S.K."/>
            <person name="Zeng Q."/>
            <person name="Gargeya S."/>
            <person name="Fitzgerald M."/>
            <person name="Haas B."/>
            <person name="Abouelleil A."/>
            <person name="Allen A.W."/>
            <person name="Alvarado L."/>
            <person name="Arachchi H.M."/>
            <person name="Berlin A.M."/>
            <person name="Chapman S.B."/>
            <person name="Gainer-Dewar J."/>
            <person name="Goldberg J."/>
            <person name="Griggs A."/>
            <person name="Gujja S."/>
            <person name="Hansen M."/>
            <person name="Howarth C."/>
            <person name="Imamovic A."/>
            <person name="Ireland A."/>
            <person name="Larimer J."/>
            <person name="McCowan C."/>
            <person name="Murphy C."/>
            <person name="Pearson M."/>
            <person name="Poon T.W."/>
            <person name="Priest M."/>
            <person name="Roberts A."/>
            <person name="Saif S."/>
            <person name="Shea T."/>
            <person name="Sisk P."/>
            <person name="Sykes S."/>
            <person name="Wortman J."/>
            <person name="Nusbaum C."/>
            <person name="Birren B."/>
        </authorList>
    </citation>
    <scope>NUCLEOTIDE SEQUENCE [LARGE SCALE GENOMIC DNA]</scope>
    <source>
        <strain evidence="7">CBS 160.54</strain>
    </source>
</reference>
<dbReference type="RefSeq" id="XP_008724120.1">
    <property type="nucleotide sequence ID" value="XM_008725898.1"/>
</dbReference>
<keyword evidence="2" id="KW-0813">Transport</keyword>
<dbReference type="GeneID" id="19988399"/>
<gene>
    <name evidence="7" type="ORF">G647_09906</name>
</gene>
<evidence type="ECO:0000256" key="4">
    <source>
        <dbReference type="ARBA" id="ARBA00022989"/>
    </source>
</evidence>
<name>V9DLK9_9EURO</name>
<keyword evidence="3 6" id="KW-0812">Transmembrane</keyword>
<sequence length="91" mass="9674">MCFSWGLVTTLQSQLPNFGGLVTCRFSLGLFKGGLLSGMILYQSGAFTRHELQLPVCWFFCTVALAGAFSDLLAAAIAGMDGVGGMEGCKW</sequence>